<evidence type="ECO:0000313" key="1">
    <source>
        <dbReference type="EMBL" id="GBN51346.1"/>
    </source>
</evidence>
<name>A0A4Y2PMJ8_ARAVE</name>
<gene>
    <name evidence="1" type="ORF">AVEN_34792_1</name>
</gene>
<proteinExistence type="predicted"/>
<feature type="non-terminal residue" evidence="1">
    <location>
        <position position="1"/>
    </location>
</feature>
<dbReference type="AlphaFoldDB" id="A0A4Y2PMJ8"/>
<dbReference type="OrthoDB" id="407674at2759"/>
<keyword evidence="2" id="KW-1185">Reference proteome</keyword>
<comment type="caution">
    <text evidence="1">The sequence shown here is derived from an EMBL/GenBank/DDBJ whole genome shotgun (WGS) entry which is preliminary data.</text>
</comment>
<reference evidence="1 2" key="1">
    <citation type="journal article" date="2019" name="Sci. Rep.">
        <title>Orb-weaving spider Araneus ventricosus genome elucidates the spidroin gene catalogue.</title>
        <authorList>
            <person name="Kono N."/>
            <person name="Nakamura H."/>
            <person name="Ohtoshi R."/>
            <person name="Moran D.A.P."/>
            <person name="Shinohara A."/>
            <person name="Yoshida Y."/>
            <person name="Fujiwara M."/>
            <person name="Mori M."/>
            <person name="Tomita M."/>
            <person name="Arakawa K."/>
        </authorList>
    </citation>
    <scope>NUCLEOTIDE SEQUENCE [LARGE SCALE GENOMIC DNA]</scope>
</reference>
<dbReference type="Proteomes" id="UP000499080">
    <property type="component" value="Unassembled WGS sequence"/>
</dbReference>
<organism evidence="1 2">
    <name type="scientific">Araneus ventricosus</name>
    <name type="common">Orbweaver spider</name>
    <name type="synonym">Epeira ventricosa</name>
    <dbReference type="NCBI Taxonomy" id="182803"/>
    <lineage>
        <taxon>Eukaryota</taxon>
        <taxon>Metazoa</taxon>
        <taxon>Ecdysozoa</taxon>
        <taxon>Arthropoda</taxon>
        <taxon>Chelicerata</taxon>
        <taxon>Arachnida</taxon>
        <taxon>Araneae</taxon>
        <taxon>Araneomorphae</taxon>
        <taxon>Entelegynae</taxon>
        <taxon>Araneoidea</taxon>
        <taxon>Araneidae</taxon>
        <taxon>Araneus</taxon>
    </lineage>
</organism>
<accession>A0A4Y2PMJ8</accession>
<sequence>TVSVNGGKLLQFADILPDSKSYDKMKPPKKDVWSTCGTIYQTICPCSVVNLWNYISNHLPLRCGQPV</sequence>
<protein>
    <submittedName>
        <fullName evidence="1">Uncharacterized protein</fullName>
    </submittedName>
</protein>
<evidence type="ECO:0000313" key="2">
    <source>
        <dbReference type="Proteomes" id="UP000499080"/>
    </source>
</evidence>
<dbReference type="EMBL" id="BGPR01011439">
    <property type="protein sequence ID" value="GBN51346.1"/>
    <property type="molecule type" value="Genomic_DNA"/>
</dbReference>